<dbReference type="RefSeq" id="WP_156218248.1">
    <property type="nucleotide sequence ID" value="NZ_WOFH01000007.1"/>
</dbReference>
<evidence type="ECO:0000256" key="2">
    <source>
        <dbReference type="PROSITE-ProRule" id="PRU00335"/>
    </source>
</evidence>
<dbReference type="PROSITE" id="PS50977">
    <property type="entry name" value="HTH_TETR_2"/>
    <property type="match status" value="1"/>
</dbReference>
<evidence type="ECO:0000259" key="3">
    <source>
        <dbReference type="PROSITE" id="PS50977"/>
    </source>
</evidence>
<protein>
    <submittedName>
        <fullName evidence="4">TetR family transcriptional regulator</fullName>
    </submittedName>
</protein>
<dbReference type="PANTHER" id="PTHR30055">
    <property type="entry name" value="HTH-TYPE TRANSCRIPTIONAL REGULATOR RUTR"/>
    <property type="match status" value="1"/>
</dbReference>
<keyword evidence="5" id="KW-1185">Reference proteome</keyword>
<dbReference type="Pfam" id="PF17940">
    <property type="entry name" value="TetR_C_31"/>
    <property type="match status" value="1"/>
</dbReference>
<organism evidence="4 5">
    <name type="scientific">Actinomadura litoris</name>
    <dbReference type="NCBI Taxonomy" id="2678616"/>
    <lineage>
        <taxon>Bacteria</taxon>
        <taxon>Bacillati</taxon>
        <taxon>Actinomycetota</taxon>
        <taxon>Actinomycetes</taxon>
        <taxon>Streptosporangiales</taxon>
        <taxon>Thermomonosporaceae</taxon>
        <taxon>Actinomadura</taxon>
    </lineage>
</organism>
<dbReference type="InterPro" id="IPR036271">
    <property type="entry name" value="Tet_transcr_reg_TetR-rel_C_sf"/>
</dbReference>
<proteinExistence type="predicted"/>
<dbReference type="InterPro" id="IPR001647">
    <property type="entry name" value="HTH_TetR"/>
</dbReference>
<dbReference type="InterPro" id="IPR050109">
    <property type="entry name" value="HTH-type_TetR-like_transc_reg"/>
</dbReference>
<feature type="DNA-binding region" description="H-T-H motif" evidence="2">
    <location>
        <begin position="24"/>
        <end position="43"/>
    </location>
</feature>
<dbReference type="GO" id="GO:0000976">
    <property type="term" value="F:transcription cis-regulatory region binding"/>
    <property type="evidence" value="ECO:0007669"/>
    <property type="project" value="TreeGrafter"/>
</dbReference>
<reference evidence="4 5" key="1">
    <citation type="submission" date="2019-11" db="EMBL/GenBank/DDBJ databases">
        <authorList>
            <person name="Cao P."/>
        </authorList>
    </citation>
    <scope>NUCLEOTIDE SEQUENCE [LARGE SCALE GENOMIC DNA]</scope>
    <source>
        <strain evidence="4 5">NEAU-AAG5</strain>
    </source>
</reference>
<dbReference type="SUPFAM" id="SSF46689">
    <property type="entry name" value="Homeodomain-like"/>
    <property type="match status" value="1"/>
</dbReference>
<dbReference type="AlphaFoldDB" id="A0A7K1L3S0"/>
<evidence type="ECO:0000256" key="1">
    <source>
        <dbReference type="ARBA" id="ARBA00023125"/>
    </source>
</evidence>
<dbReference type="Gene3D" id="1.10.357.10">
    <property type="entry name" value="Tetracycline Repressor, domain 2"/>
    <property type="match status" value="1"/>
</dbReference>
<feature type="domain" description="HTH tetR-type" evidence="3">
    <location>
        <begin position="1"/>
        <end position="61"/>
    </location>
</feature>
<dbReference type="InterPro" id="IPR009057">
    <property type="entry name" value="Homeodomain-like_sf"/>
</dbReference>
<dbReference type="Proteomes" id="UP000432015">
    <property type="component" value="Unassembled WGS sequence"/>
</dbReference>
<evidence type="ECO:0000313" key="4">
    <source>
        <dbReference type="EMBL" id="MUN39071.1"/>
    </source>
</evidence>
<dbReference type="PRINTS" id="PR00455">
    <property type="entry name" value="HTHTETR"/>
</dbReference>
<dbReference type="GO" id="GO:0003700">
    <property type="term" value="F:DNA-binding transcription factor activity"/>
    <property type="evidence" value="ECO:0007669"/>
    <property type="project" value="TreeGrafter"/>
</dbReference>
<dbReference type="Pfam" id="PF00440">
    <property type="entry name" value="TetR_N"/>
    <property type="match status" value="1"/>
</dbReference>
<dbReference type="PANTHER" id="PTHR30055:SF219">
    <property type="entry name" value="TRANSCRIPTIONAL REGULATORY PROTEIN"/>
    <property type="match status" value="1"/>
</dbReference>
<evidence type="ECO:0000313" key="5">
    <source>
        <dbReference type="Proteomes" id="UP000432015"/>
    </source>
</evidence>
<dbReference type="InterPro" id="IPR041583">
    <property type="entry name" value="TetR_C_31"/>
</dbReference>
<accession>A0A7K1L3S0</accession>
<sequence>MGNREKLLKAARTCLYEKGYRRTTARDLTTAAGTSLAAIGYHFGSTEALLNAALHEAVEEWGDRLGTALAAEVDPAAEPAERFAAIWSRIIDSFGADRPLWAAQAELLVQAQHVPELREPLTASMAEGRRGLAEVFQPPGGGEREARLVGSLVQALLTGLMTRWLIDPEEALTGTELTEALHLLTSNLA</sequence>
<dbReference type="SUPFAM" id="SSF48498">
    <property type="entry name" value="Tetracyclin repressor-like, C-terminal domain"/>
    <property type="match status" value="1"/>
</dbReference>
<gene>
    <name evidence="4" type="ORF">GNZ18_21065</name>
</gene>
<keyword evidence="1 2" id="KW-0238">DNA-binding</keyword>
<dbReference type="EMBL" id="WOFH01000007">
    <property type="protein sequence ID" value="MUN39071.1"/>
    <property type="molecule type" value="Genomic_DNA"/>
</dbReference>
<name>A0A7K1L3S0_9ACTN</name>
<comment type="caution">
    <text evidence="4">The sequence shown here is derived from an EMBL/GenBank/DDBJ whole genome shotgun (WGS) entry which is preliminary data.</text>
</comment>